<gene>
    <name evidence="17" type="ORF">BOX15_Mlig008928g3</name>
</gene>
<keyword evidence="3 14" id="KW-0812">Transmembrane</keyword>
<feature type="region of interest" description="Disordered" evidence="13">
    <location>
        <begin position="1034"/>
        <end position="1089"/>
    </location>
</feature>
<keyword evidence="2" id="KW-1003">Cell membrane</keyword>
<dbReference type="AlphaFoldDB" id="A0A267GUC0"/>
<dbReference type="PROSITE" id="PS00232">
    <property type="entry name" value="CADHERIN_1"/>
    <property type="match status" value="2"/>
</dbReference>
<evidence type="ECO:0000256" key="15">
    <source>
        <dbReference type="SAM" id="SignalP"/>
    </source>
</evidence>
<evidence type="ECO:0000256" key="10">
    <source>
        <dbReference type="ARBA" id="ARBA00023136"/>
    </source>
</evidence>
<feature type="domain" description="Cadherin" evidence="16">
    <location>
        <begin position="498"/>
        <end position="596"/>
    </location>
</feature>
<feature type="compositionally biased region" description="Gly residues" evidence="13">
    <location>
        <begin position="806"/>
        <end position="826"/>
    </location>
</feature>
<accession>A0A267GUC0</accession>
<evidence type="ECO:0000256" key="8">
    <source>
        <dbReference type="ARBA" id="ARBA00022889"/>
    </source>
</evidence>
<keyword evidence="6" id="KW-0677">Repeat</keyword>
<comment type="subcellular location">
    <subcellularLocation>
        <location evidence="1">Cell membrane</location>
        <topology evidence="1">Single-pass type I membrane protein</topology>
    </subcellularLocation>
</comment>
<dbReference type="PANTHER" id="PTHR24026">
    <property type="entry name" value="FAT ATYPICAL CADHERIN-RELATED"/>
    <property type="match status" value="1"/>
</dbReference>
<keyword evidence="11" id="KW-0325">Glycoprotein</keyword>
<dbReference type="PANTHER" id="PTHR24026:SF133">
    <property type="entry name" value="CADHERIN-RELATED FAMILY MEMBER 2"/>
    <property type="match status" value="1"/>
</dbReference>
<keyword evidence="8" id="KW-0130">Cell adhesion</keyword>
<feature type="domain" description="Cadherin" evidence="16">
    <location>
        <begin position="718"/>
        <end position="798"/>
    </location>
</feature>
<evidence type="ECO:0000256" key="2">
    <source>
        <dbReference type="ARBA" id="ARBA00022475"/>
    </source>
</evidence>
<dbReference type="GO" id="GO:0005509">
    <property type="term" value="F:calcium ion binding"/>
    <property type="evidence" value="ECO:0007669"/>
    <property type="project" value="UniProtKB-UniRule"/>
</dbReference>
<dbReference type="InterPro" id="IPR015919">
    <property type="entry name" value="Cadherin-like_sf"/>
</dbReference>
<keyword evidence="4" id="KW-0479">Metal-binding</keyword>
<feature type="region of interest" description="Disordered" evidence="13">
    <location>
        <begin position="948"/>
        <end position="975"/>
    </location>
</feature>
<dbReference type="Gene3D" id="2.60.40.60">
    <property type="entry name" value="Cadherins"/>
    <property type="match status" value="7"/>
</dbReference>
<feature type="domain" description="Cadherin" evidence="16">
    <location>
        <begin position="140"/>
        <end position="264"/>
    </location>
</feature>
<evidence type="ECO:0000256" key="14">
    <source>
        <dbReference type="SAM" id="Phobius"/>
    </source>
</evidence>
<evidence type="ECO:0000256" key="11">
    <source>
        <dbReference type="ARBA" id="ARBA00023180"/>
    </source>
</evidence>
<evidence type="ECO:0000256" key="4">
    <source>
        <dbReference type="ARBA" id="ARBA00022723"/>
    </source>
</evidence>
<evidence type="ECO:0000259" key="16">
    <source>
        <dbReference type="PROSITE" id="PS50268"/>
    </source>
</evidence>
<protein>
    <recommendedName>
        <fullName evidence="16">Cadherin domain-containing protein</fullName>
    </recommendedName>
</protein>
<keyword evidence="5 15" id="KW-0732">Signal</keyword>
<keyword evidence="7 12" id="KW-0106">Calcium</keyword>
<dbReference type="PRINTS" id="PR00205">
    <property type="entry name" value="CADHERIN"/>
</dbReference>
<feature type="transmembrane region" description="Helical" evidence="14">
    <location>
        <begin position="853"/>
        <end position="877"/>
    </location>
</feature>
<feature type="region of interest" description="Disordered" evidence="13">
    <location>
        <begin position="798"/>
        <end position="847"/>
    </location>
</feature>
<comment type="caution">
    <text evidence="17">The sequence shown here is derived from an EMBL/GenBank/DDBJ whole genome shotgun (WGS) entry which is preliminary data.</text>
</comment>
<dbReference type="FunFam" id="2.60.40.60:FF:000123">
    <property type="entry name" value="Protocadherin beta 4"/>
    <property type="match status" value="1"/>
</dbReference>
<evidence type="ECO:0000256" key="12">
    <source>
        <dbReference type="PROSITE-ProRule" id="PRU00043"/>
    </source>
</evidence>
<evidence type="ECO:0000256" key="13">
    <source>
        <dbReference type="SAM" id="MobiDB-lite"/>
    </source>
</evidence>
<evidence type="ECO:0000313" key="18">
    <source>
        <dbReference type="Proteomes" id="UP000215902"/>
    </source>
</evidence>
<evidence type="ECO:0000313" key="17">
    <source>
        <dbReference type="EMBL" id="PAA89616.1"/>
    </source>
</evidence>
<feature type="domain" description="Cadherin" evidence="16">
    <location>
        <begin position="265"/>
        <end position="375"/>
    </location>
</feature>
<dbReference type="CDD" id="cd11304">
    <property type="entry name" value="Cadherin_repeat"/>
    <property type="match status" value="7"/>
</dbReference>
<keyword evidence="18" id="KW-1185">Reference proteome</keyword>
<feature type="compositionally biased region" description="Polar residues" evidence="13">
    <location>
        <begin position="1052"/>
        <end position="1062"/>
    </location>
</feature>
<dbReference type="Proteomes" id="UP000215902">
    <property type="component" value="Unassembled WGS sequence"/>
</dbReference>
<feature type="domain" description="Cadherin" evidence="16">
    <location>
        <begin position="389"/>
        <end position="497"/>
    </location>
</feature>
<evidence type="ECO:0000256" key="6">
    <source>
        <dbReference type="ARBA" id="ARBA00022737"/>
    </source>
</evidence>
<evidence type="ECO:0000256" key="3">
    <source>
        <dbReference type="ARBA" id="ARBA00022692"/>
    </source>
</evidence>
<dbReference type="GO" id="GO:0007156">
    <property type="term" value="P:homophilic cell adhesion via plasma membrane adhesion molecules"/>
    <property type="evidence" value="ECO:0007669"/>
    <property type="project" value="InterPro"/>
</dbReference>
<keyword evidence="9 14" id="KW-1133">Transmembrane helix</keyword>
<name>A0A267GUC0_9PLAT</name>
<dbReference type="GO" id="GO:0005886">
    <property type="term" value="C:plasma membrane"/>
    <property type="evidence" value="ECO:0007669"/>
    <property type="project" value="UniProtKB-SubCell"/>
</dbReference>
<feature type="signal peptide" evidence="15">
    <location>
        <begin position="1"/>
        <end position="24"/>
    </location>
</feature>
<dbReference type="FunFam" id="2.60.40.60:FF:000092">
    <property type="entry name" value="Protocadherin 8"/>
    <property type="match status" value="2"/>
</dbReference>
<dbReference type="OrthoDB" id="6252479at2759"/>
<dbReference type="SUPFAM" id="SSF49313">
    <property type="entry name" value="Cadherin-like"/>
    <property type="match status" value="7"/>
</dbReference>
<feature type="domain" description="Cadherin" evidence="16">
    <location>
        <begin position="596"/>
        <end position="699"/>
    </location>
</feature>
<dbReference type="STRING" id="282301.A0A267GUC0"/>
<reference evidence="17 18" key="1">
    <citation type="submission" date="2017-06" db="EMBL/GenBank/DDBJ databases">
        <title>A platform for efficient transgenesis in Macrostomum lignano, a flatworm model organism for stem cell research.</title>
        <authorList>
            <person name="Berezikov E."/>
        </authorList>
    </citation>
    <scope>NUCLEOTIDE SEQUENCE [LARGE SCALE GENOMIC DNA]</scope>
    <source>
        <strain evidence="17">DV1</strain>
        <tissue evidence="17">Whole organism</tissue>
    </source>
</reference>
<proteinExistence type="predicted"/>
<dbReference type="InterPro" id="IPR002126">
    <property type="entry name" value="Cadherin-like_dom"/>
</dbReference>
<dbReference type="PROSITE" id="PS50268">
    <property type="entry name" value="CADHERIN_2"/>
    <property type="match status" value="7"/>
</dbReference>
<dbReference type="Pfam" id="PF00028">
    <property type="entry name" value="Cadherin"/>
    <property type="match status" value="6"/>
</dbReference>
<evidence type="ECO:0000256" key="5">
    <source>
        <dbReference type="ARBA" id="ARBA00022729"/>
    </source>
</evidence>
<dbReference type="SMART" id="SM00112">
    <property type="entry name" value="CA"/>
    <property type="match status" value="6"/>
</dbReference>
<keyword evidence="10 14" id="KW-0472">Membrane</keyword>
<feature type="chain" id="PRO_5012108319" description="Cadherin domain-containing protein" evidence="15">
    <location>
        <begin position="25"/>
        <end position="1101"/>
    </location>
</feature>
<sequence length="1101" mass="119259">MVARISHLSSLMLLLLLPLMLSASAPSPDVTVTLPEGSPPGTQVVNLANRLKAQPGDIERFFMLNEQTDGQLLSLDSSSGVVKTRRQIDRDIIARAIGRPCESQCELSVMVHAQWRGRPAQLLTLRLELQAQNNHQPEFRVVNRQVEVSELAEVNRTSVSLPFLVLDRDSPRFGLRKFRLALPADAASDDDAVSVFDVEPRRLTAKDVAEPVRVSLLLRRPLDRETRAAYRLVLVATDAGEPPKTGTLTFTVTVRDENDNQPEWTSSELEFNISEAAPAGYLVTQLHAKDADAGQNGRIVYRFNEAQTDSLALQSFDLDAVTGQLRVGRAARLDFERQRVFRLPVIARDQGFPAKQAEALVTVRLLDENDETPSIRANGIASAAGGVSSSRNPPLTVSENRRAGELVGYVMATDRDSGENSRVTCRLAQASQLALNLEQSQDSLSVYRLVTKSELDRERDRQVTDTVICSDAGRPSRTASQQLRVTLLDENDSPPVFEQPAYGMELEEEQEPGSHIGRVTARDPDEAGQLKYSLDPEGDRLVSIDESSGLIRSRQRFDRESKDRYRFQVRVTDGAHWANASVELVIRDTNDHWPEWTGRHDLSVTENSPAGTFVGRLTATDADIGDNGRVGYAILPPSLHFEIRPDGGVFTRTSRLDRELTPVLEINVTAHDYGRPRRQSRWELLQVRLLDVNDNSPSFAFPSGVNNRINVSCREAANTVVATLSATDPDEAENGSVSYNMTQDGWQAGFGLDPRQGHLLLVRSLECRQSSLALKVTASDAGSPPRSSMRVLLVSVSDGPPDVGISRGGSRGGGGGGGGRTASGGRGGRRSGVNGAKGGRGGHPDLDSEATSLTAIVGLMIATGVLIVVLVFAVCLLRRRAGMAAAGTVAGSSLRASAVKRHCRGVGMSGKDISLPQQIGVDRSLLAKSAATQQQQQLQSAQAFALDTRRRRQSIESSPPPGYYNYPDGKRQPQQQQQLLFATQSRNLLQRNGSSNFLPQPVAGVASSYQTIRPSLRPAEMEAIGGNYSQLLMHGSGPAAPGSEDAEDHLAETSTAAGQTGATLRHDDSVGTPASARKSSTQSAGTVGKKLRTPYTTVSFV</sequence>
<dbReference type="InterPro" id="IPR020894">
    <property type="entry name" value="Cadherin_CS"/>
</dbReference>
<evidence type="ECO:0000256" key="7">
    <source>
        <dbReference type="ARBA" id="ARBA00022837"/>
    </source>
</evidence>
<dbReference type="FunFam" id="2.60.40.60:FF:000020">
    <property type="entry name" value="Dachsous cadherin-related 1b"/>
    <property type="match status" value="1"/>
</dbReference>
<dbReference type="EMBL" id="NIVC01000143">
    <property type="protein sequence ID" value="PAA89616.1"/>
    <property type="molecule type" value="Genomic_DNA"/>
</dbReference>
<evidence type="ECO:0000256" key="9">
    <source>
        <dbReference type="ARBA" id="ARBA00022989"/>
    </source>
</evidence>
<organism evidence="17 18">
    <name type="scientific">Macrostomum lignano</name>
    <dbReference type="NCBI Taxonomy" id="282301"/>
    <lineage>
        <taxon>Eukaryota</taxon>
        <taxon>Metazoa</taxon>
        <taxon>Spiralia</taxon>
        <taxon>Lophotrochozoa</taxon>
        <taxon>Platyhelminthes</taxon>
        <taxon>Rhabditophora</taxon>
        <taxon>Macrostomorpha</taxon>
        <taxon>Macrostomida</taxon>
        <taxon>Macrostomidae</taxon>
        <taxon>Macrostomum</taxon>
    </lineage>
</organism>
<feature type="domain" description="Cadherin" evidence="16">
    <location>
        <begin position="26"/>
        <end position="139"/>
    </location>
</feature>
<evidence type="ECO:0000256" key="1">
    <source>
        <dbReference type="ARBA" id="ARBA00004251"/>
    </source>
</evidence>